<dbReference type="EMBL" id="BAAAPU010000001">
    <property type="protein sequence ID" value="GAA1966044.1"/>
    <property type="molecule type" value="Genomic_DNA"/>
</dbReference>
<dbReference type="Pfam" id="PF13692">
    <property type="entry name" value="Glyco_trans_1_4"/>
    <property type="match status" value="1"/>
</dbReference>
<proteinExistence type="predicted"/>
<dbReference type="Proteomes" id="UP001500013">
    <property type="component" value="Unassembled WGS sequence"/>
</dbReference>
<accession>A0ABN2RA95</accession>
<keyword evidence="2" id="KW-1185">Reference proteome</keyword>
<organism evidence="1 2">
    <name type="scientific">Terrabacter lapilli</name>
    <dbReference type="NCBI Taxonomy" id="436231"/>
    <lineage>
        <taxon>Bacteria</taxon>
        <taxon>Bacillati</taxon>
        <taxon>Actinomycetota</taxon>
        <taxon>Actinomycetes</taxon>
        <taxon>Micrococcales</taxon>
        <taxon>Intrasporangiaceae</taxon>
        <taxon>Terrabacter</taxon>
    </lineage>
</organism>
<sequence length="226" mass="24238">MWAKAVAAADVVIAGNDYLASHAMAVTSKSKVHVIPSCIEPSHYSAKSKYDVGATPVAIWVGSPGTEPYLQTVAPALLKLNKSIGLRLVIVSSGNAELGPLQPMVDRVEWSLSRVGAEMVKADVGIMPMLDDPWTRGKCGYKLLQYAAAGLPCVGSPVGVNRQVLSNIGGRSASPAPEWAEQILDLIEMGQRERRSLGTRMSAAVRRHYSYEAWGPAWREAVLGRG</sequence>
<dbReference type="SUPFAM" id="SSF53756">
    <property type="entry name" value="UDP-Glycosyltransferase/glycogen phosphorylase"/>
    <property type="match status" value="1"/>
</dbReference>
<protein>
    <submittedName>
        <fullName evidence="1">Glycosyltransferase family 4 protein</fullName>
    </submittedName>
</protein>
<reference evidence="1 2" key="1">
    <citation type="journal article" date="2019" name="Int. J. Syst. Evol. Microbiol.">
        <title>The Global Catalogue of Microorganisms (GCM) 10K type strain sequencing project: providing services to taxonomists for standard genome sequencing and annotation.</title>
        <authorList>
            <consortium name="The Broad Institute Genomics Platform"/>
            <consortium name="The Broad Institute Genome Sequencing Center for Infectious Disease"/>
            <person name="Wu L."/>
            <person name="Ma J."/>
        </authorList>
    </citation>
    <scope>NUCLEOTIDE SEQUENCE [LARGE SCALE GENOMIC DNA]</scope>
    <source>
        <strain evidence="1 2">JCM 15628</strain>
    </source>
</reference>
<name>A0ABN2RA95_9MICO</name>
<gene>
    <name evidence="1" type="ORF">GCM10009817_02310</name>
</gene>
<dbReference type="Gene3D" id="3.40.50.2000">
    <property type="entry name" value="Glycogen Phosphorylase B"/>
    <property type="match status" value="2"/>
</dbReference>
<evidence type="ECO:0000313" key="2">
    <source>
        <dbReference type="Proteomes" id="UP001500013"/>
    </source>
</evidence>
<comment type="caution">
    <text evidence="1">The sequence shown here is derived from an EMBL/GenBank/DDBJ whole genome shotgun (WGS) entry which is preliminary data.</text>
</comment>
<evidence type="ECO:0000313" key="1">
    <source>
        <dbReference type="EMBL" id="GAA1966044.1"/>
    </source>
</evidence>